<protein>
    <submittedName>
        <fullName evidence="4">Chorismate lyase</fullName>
        <ecNumber evidence="4">4.1.3.40</ecNumber>
    </submittedName>
</protein>
<evidence type="ECO:0000313" key="5">
    <source>
        <dbReference type="Proteomes" id="UP000823934"/>
    </source>
</evidence>
<dbReference type="InterPro" id="IPR028978">
    <property type="entry name" value="Chorismate_lyase_/UTRA_dom_sf"/>
</dbReference>
<reference evidence="4" key="2">
    <citation type="submission" date="2021-04" db="EMBL/GenBank/DDBJ databases">
        <authorList>
            <person name="Gilroy R."/>
        </authorList>
    </citation>
    <scope>NUCLEOTIDE SEQUENCE</scope>
    <source>
        <strain evidence="4">CHK160-9182</strain>
    </source>
</reference>
<dbReference type="SUPFAM" id="SSF64288">
    <property type="entry name" value="Chorismate lyase-like"/>
    <property type="match status" value="1"/>
</dbReference>
<dbReference type="Gene3D" id="3.40.1410.10">
    <property type="entry name" value="Chorismate lyase-like"/>
    <property type="match status" value="1"/>
</dbReference>
<comment type="caution">
    <text evidence="4">The sequence shown here is derived from an EMBL/GenBank/DDBJ whole genome shotgun (WGS) entry which is preliminary data.</text>
</comment>
<keyword evidence="1" id="KW-0963">Cytoplasm</keyword>
<dbReference type="PANTHER" id="PTHR38683:SF1">
    <property type="entry name" value="CHORISMATE PYRUVATE-LYASE"/>
    <property type="match status" value="1"/>
</dbReference>
<accession>A0A9D1Q7U6</accession>
<dbReference type="EMBL" id="DXHP01000232">
    <property type="protein sequence ID" value="HIW07761.1"/>
    <property type="molecule type" value="Genomic_DNA"/>
</dbReference>
<dbReference type="GO" id="GO:0008813">
    <property type="term" value="F:chorismate lyase activity"/>
    <property type="evidence" value="ECO:0007669"/>
    <property type="project" value="UniProtKB-EC"/>
</dbReference>
<dbReference type="AlphaFoldDB" id="A0A9D1Q7U6"/>
<organism evidence="4 5">
    <name type="scientific">Candidatus Ignatzschineria merdigallinarum</name>
    <dbReference type="NCBI Taxonomy" id="2838621"/>
    <lineage>
        <taxon>Bacteria</taxon>
        <taxon>Pseudomonadati</taxon>
        <taxon>Pseudomonadota</taxon>
        <taxon>Gammaproteobacteria</taxon>
        <taxon>Cardiobacteriales</taxon>
        <taxon>Ignatzschineriaceae</taxon>
        <taxon>Ignatzschineria</taxon>
    </lineage>
</organism>
<reference evidence="4" key="1">
    <citation type="journal article" date="2021" name="PeerJ">
        <title>Extensive microbial diversity within the chicken gut microbiome revealed by metagenomics and culture.</title>
        <authorList>
            <person name="Gilroy R."/>
            <person name="Ravi A."/>
            <person name="Getino M."/>
            <person name="Pursley I."/>
            <person name="Horton D.L."/>
            <person name="Alikhan N.F."/>
            <person name="Baker D."/>
            <person name="Gharbi K."/>
            <person name="Hall N."/>
            <person name="Watson M."/>
            <person name="Adriaenssens E.M."/>
            <person name="Foster-Nyarko E."/>
            <person name="Jarju S."/>
            <person name="Secka A."/>
            <person name="Antonio M."/>
            <person name="Oren A."/>
            <person name="Chaudhuri R.R."/>
            <person name="La Ragione R."/>
            <person name="Hildebrand F."/>
            <person name="Pallen M.J."/>
        </authorList>
    </citation>
    <scope>NUCLEOTIDE SEQUENCE</scope>
    <source>
        <strain evidence="4">CHK160-9182</strain>
    </source>
</reference>
<dbReference type="EC" id="4.1.3.40" evidence="4"/>
<evidence type="ECO:0000256" key="2">
    <source>
        <dbReference type="ARBA" id="ARBA00022688"/>
    </source>
</evidence>
<dbReference type="Pfam" id="PF04345">
    <property type="entry name" value="Chor_lyase"/>
    <property type="match status" value="1"/>
</dbReference>
<dbReference type="InterPro" id="IPR007440">
    <property type="entry name" value="Chorismate--pyruvate_lyase"/>
</dbReference>
<keyword evidence="3 4" id="KW-0456">Lyase</keyword>
<name>A0A9D1Q7U6_9GAMM</name>
<sequence>MISQPEWLSLEALRLRSSAKENDLIDRLYSLLTVESLTQGLEAIDPQFDVKILSLIETSDYDSPDINKPIHLCRKVALRLSEAAVIYAESHCNPQASEAISFLNCGTKSLGRRLFSQEKMLQRSDFSYAFFPLHTLPQSLRQMLRGECDSLCARRSYFTIDNQALFITEWYLPELVKRVVGF</sequence>
<evidence type="ECO:0000256" key="1">
    <source>
        <dbReference type="ARBA" id="ARBA00022490"/>
    </source>
</evidence>
<dbReference type="GO" id="GO:0005829">
    <property type="term" value="C:cytosol"/>
    <property type="evidence" value="ECO:0007669"/>
    <property type="project" value="TreeGrafter"/>
</dbReference>
<evidence type="ECO:0000256" key="3">
    <source>
        <dbReference type="ARBA" id="ARBA00023239"/>
    </source>
</evidence>
<dbReference type="PANTHER" id="PTHR38683">
    <property type="entry name" value="CHORISMATE PYRUVATE-LYASE"/>
    <property type="match status" value="1"/>
</dbReference>
<proteinExistence type="predicted"/>
<dbReference type="GO" id="GO:0006744">
    <property type="term" value="P:ubiquinone biosynthetic process"/>
    <property type="evidence" value="ECO:0007669"/>
    <property type="project" value="UniProtKB-KW"/>
</dbReference>
<evidence type="ECO:0000313" key="4">
    <source>
        <dbReference type="EMBL" id="HIW07761.1"/>
    </source>
</evidence>
<gene>
    <name evidence="4" type="ORF">H9889_10645</name>
</gene>
<keyword evidence="2" id="KW-0831">Ubiquinone biosynthesis</keyword>
<dbReference type="Proteomes" id="UP000823934">
    <property type="component" value="Unassembled WGS sequence"/>
</dbReference>